<gene>
    <name evidence="6" type="ORF">BGZ65_011446</name>
</gene>
<evidence type="ECO:0000259" key="5">
    <source>
        <dbReference type="Pfam" id="PF01494"/>
    </source>
</evidence>
<dbReference type="OrthoDB" id="655030at2759"/>
<evidence type="ECO:0000256" key="4">
    <source>
        <dbReference type="ARBA" id="ARBA00023002"/>
    </source>
</evidence>
<reference evidence="6" key="1">
    <citation type="journal article" date="2020" name="Fungal Divers.">
        <title>Resolving the Mortierellaceae phylogeny through synthesis of multi-gene phylogenetics and phylogenomics.</title>
        <authorList>
            <person name="Vandepol N."/>
            <person name="Liber J."/>
            <person name="Desiro A."/>
            <person name="Na H."/>
            <person name="Kennedy M."/>
            <person name="Barry K."/>
            <person name="Grigoriev I.V."/>
            <person name="Miller A.N."/>
            <person name="O'Donnell K."/>
            <person name="Stajich J.E."/>
            <person name="Bonito G."/>
        </authorList>
    </citation>
    <scope>NUCLEOTIDE SEQUENCE</scope>
    <source>
        <strain evidence="6">MES-2147</strain>
    </source>
</reference>
<evidence type="ECO:0000256" key="1">
    <source>
        <dbReference type="ARBA" id="ARBA00007992"/>
    </source>
</evidence>
<evidence type="ECO:0000313" key="6">
    <source>
        <dbReference type="EMBL" id="KAF9970022.1"/>
    </source>
</evidence>
<keyword evidence="3" id="KW-0274">FAD</keyword>
<feature type="non-terminal residue" evidence="6">
    <location>
        <position position="275"/>
    </location>
</feature>
<sequence>MGYCLERAGIDYVILERMQRAQVSKSTIQLSSNTLYTLEQLGLLDEIMTIAKPISGMTLRRQNLSIMGKVDVRYFKDRHGFHTYSVLRTEFCEILASKMRQDRIRWGQYVLEIVSGDAGVQCRCANGYVEQGDILVGADGAHSAVRQNLYKTLKEKGLLPKSDMDDLKVTQNAIIGLTRPVDLKRYPDAASEVAEVHIISGKDTCPYTLWISPTAGNRINWSVSGPLLSNGKAEDSFMWSHFGPEEITKTCRLISDLQIPYGGTLGDLIEQTSED</sequence>
<dbReference type="InterPro" id="IPR036188">
    <property type="entry name" value="FAD/NAD-bd_sf"/>
</dbReference>
<dbReference type="Gene3D" id="3.50.50.60">
    <property type="entry name" value="FAD/NAD(P)-binding domain"/>
    <property type="match status" value="1"/>
</dbReference>
<dbReference type="AlphaFoldDB" id="A0A9P6JG18"/>
<keyword evidence="4" id="KW-0560">Oxidoreductase</keyword>
<evidence type="ECO:0000256" key="2">
    <source>
        <dbReference type="ARBA" id="ARBA00022630"/>
    </source>
</evidence>
<keyword evidence="2" id="KW-0285">Flavoprotein</keyword>
<dbReference type="InterPro" id="IPR050562">
    <property type="entry name" value="FAD_mOase_fung"/>
</dbReference>
<dbReference type="GO" id="GO:0004497">
    <property type="term" value="F:monooxygenase activity"/>
    <property type="evidence" value="ECO:0007669"/>
    <property type="project" value="InterPro"/>
</dbReference>
<comment type="similarity">
    <text evidence="1">Belongs to the paxM FAD-dependent monooxygenase family.</text>
</comment>
<proteinExistence type="inferred from homology"/>
<dbReference type="PANTHER" id="PTHR47356:SF2">
    <property type="entry name" value="FAD-BINDING DOMAIN-CONTAINING PROTEIN-RELATED"/>
    <property type="match status" value="1"/>
</dbReference>
<evidence type="ECO:0000256" key="3">
    <source>
        <dbReference type="ARBA" id="ARBA00022827"/>
    </source>
</evidence>
<dbReference type="PANTHER" id="PTHR47356">
    <property type="entry name" value="FAD-DEPENDENT MONOOXYGENASE ASQG-RELATED"/>
    <property type="match status" value="1"/>
</dbReference>
<organism evidence="6 7">
    <name type="scientific">Modicella reniformis</name>
    <dbReference type="NCBI Taxonomy" id="1440133"/>
    <lineage>
        <taxon>Eukaryota</taxon>
        <taxon>Fungi</taxon>
        <taxon>Fungi incertae sedis</taxon>
        <taxon>Mucoromycota</taxon>
        <taxon>Mortierellomycotina</taxon>
        <taxon>Mortierellomycetes</taxon>
        <taxon>Mortierellales</taxon>
        <taxon>Mortierellaceae</taxon>
        <taxon>Modicella</taxon>
    </lineage>
</organism>
<evidence type="ECO:0000313" key="7">
    <source>
        <dbReference type="Proteomes" id="UP000749646"/>
    </source>
</evidence>
<dbReference type="SUPFAM" id="SSF51905">
    <property type="entry name" value="FAD/NAD(P)-binding domain"/>
    <property type="match status" value="1"/>
</dbReference>
<dbReference type="InterPro" id="IPR002938">
    <property type="entry name" value="FAD-bd"/>
</dbReference>
<dbReference type="Pfam" id="PF01494">
    <property type="entry name" value="FAD_binding_3"/>
    <property type="match status" value="1"/>
</dbReference>
<dbReference type="Proteomes" id="UP000749646">
    <property type="component" value="Unassembled WGS sequence"/>
</dbReference>
<keyword evidence="7" id="KW-1185">Reference proteome</keyword>
<name>A0A9P6JG18_9FUNG</name>
<accession>A0A9P6JG18</accession>
<comment type="caution">
    <text evidence="6">The sequence shown here is derived from an EMBL/GenBank/DDBJ whole genome shotgun (WGS) entry which is preliminary data.</text>
</comment>
<protein>
    <recommendedName>
        <fullName evidence="5">FAD-binding domain-containing protein</fullName>
    </recommendedName>
</protein>
<dbReference type="GO" id="GO:0071949">
    <property type="term" value="F:FAD binding"/>
    <property type="evidence" value="ECO:0007669"/>
    <property type="project" value="InterPro"/>
</dbReference>
<dbReference type="EMBL" id="JAAAHW010005074">
    <property type="protein sequence ID" value="KAF9970022.1"/>
    <property type="molecule type" value="Genomic_DNA"/>
</dbReference>
<feature type="domain" description="FAD-binding" evidence="5">
    <location>
        <begin position="3"/>
        <end position="157"/>
    </location>
</feature>